<dbReference type="GO" id="GO:0006811">
    <property type="term" value="P:monoatomic ion transport"/>
    <property type="evidence" value="ECO:0007669"/>
    <property type="project" value="UniProtKB-KW"/>
</dbReference>
<evidence type="ECO:0000313" key="21">
    <source>
        <dbReference type="EMBL" id="MBF0971095.1"/>
    </source>
</evidence>
<evidence type="ECO:0000256" key="16">
    <source>
        <dbReference type="SAM" id="Phobius"/>
    </source>
</evidence>
<dbReference type="SUPFAM" id="SSF142984">
    <property type="entry name" value="Nqo1 middle domain-like"/>
    <property type="match status" value="1"/>
</dbReference>
<feature type="domain" description="Soluble ligand binding" evidence="19">
    <location>
        <begin position="538"/>
        <end position="584"/>
    </location>
</feature>
<keyword evidence="13" id="KW-0998">Cell outer membrane</keyword>
<keyword evidence="9" id="KW-0406">Ion transport</keyword>
<keyword evidence="3" id="KW-0813">Transport</keyword>
<keyword evidence="11 16" id="KW-0472">Membrane</keyword>
<dbReference type="InterPro" id="IPR003715">
    <property type="entry name" value="Poly_export_N"/>
</dbReference>
<proteinExistence type="inferred from homology"/>
<dbReference type="AlphaFoldDB" id="A0A929WY87"/>
<feature type="signal peptide" evidence="17">
    <location>
        <begin position="1"/>
        <end position="22"/>
    </location>
</feature>
<evidence type="ECO:0000256" key="4">
    <source>
        <dbReference type="ARBA" id="ARBA00022452"/>
    </source>
</evidence>
<feature type="chain" id="PRO_5037011826" evidence="17">
    <location>
        <begin position="23"/>
        <end position="849"/>
    </location>
</feature>
<name>A0A929WY87_9BACT</name>
<dbReference type="Pfam" id="PF10531">
    <property type="entry name" value="SLBB"/>
    <property type="match status" value="5"/>
</dbReference>
<feature type="domain" description="Soluble ligand binding" evidence="19">
    <location>
        <begin position="280"/>
        <end position="326"/>
    </location>
</feature>
<keyword evidence="6 16" id="KW-0812">Transmembrane</keyword>
<evidence type="ECO:0000256" key="13">
    <source>
        <dbReference type="ARBA" id="ARBA00023237"/>
    </source>
</evidence>
<feature type="compositionally biased region" description="Basic and acidic residues" evidence="15">
    <location>
        <begin position="87"/>
        <end position="103"/>
    </location>
</feature>
<evidence type="ECO:0000256" key="10">
    <source>
        <dbReference type="ARBA" id="ARBA00023114"/>
    </source>
</evidence>
<dbReference type="InterPro" id="IPR019554">
    <property type="entry name" value="Soluble_ligand-bd"/>
</dbReference>
<reference evidence="21" key="1">
    <citation type="submission" date="2020-04" db="EMBL/GenBank/DDBJ databases">
        <title>Deep metagenomics examines the oral microbiome during advanced dental caries in children, revealing novel taxa and co-occurrences with host molecules.</title>
        <authorList>
            <person name="Baker J.L."/>
            <person name="Morton J.T."/>
            <person name="Dinis M."/>
            <person name="Alvarez R."/>
            <person name="Tran N.C."/>
            <person name="Knight R."/>
            <person name="Edlund A."/>
        </authorList>
    </citation>
    <scope>NUCLEOTIDE SEQUENCE</scope>
    <source>
        <strain evidence="21">JCVI_34_bin.1</strain>
    </source>
</reference>
<feature type="domain" description="Soluble ligand binding" evidence="19">
    <location>
        <begin position="638"/>
        <end position="681"/>
    </location>
</feature>
<feature type="domain" description="SLBB" evidence="20">
    <location>
        <begin position="445"/>
        <end position="525"/>
    </location>
</feature>
<evidence type="ECO:0000256" key="14">
    <source>
        <dbReference type="ARBA" id="ARBA00023288"/>
    </source>
</evidence>
<protein>
    <submittedName>
        <fullName evidence="21">SLBB domain-containing protein</fullName>
    </submittedName>
</protein>
<evidence type="ECO:0000256" key="5">
    <source>
        <dbReference type="ARBA" id="ARBA00022597"/>
    </source>
</evidence>
<organism evidence="21 22">
    <name type="scientific">Alloprevotella tannerae</name>
    <dbReference type="NCBI Taxonomy" id="76122"/>
    <lineage>
        <taxon>Bacteria</taxon>
        <taxon>Pseudomonadati</taxon>
        <taxon>Bacteroidota</taxon>
        <taxon>Bacteroidia</taxon>
        <taxon>Bacteroidales</taxon>
        <taxon>Prevotellaceae</taxon>
        <taxon>Alloprevotella</taxon>
    </lineage>
</organism>
<dbReference type="Proteomes" id="UP000704068">
    <property type="component" value="Unassembled WGS sequence"/>
</dbReference>
<feature type="region of interest" description="Disordered" evidence="15">
    <location>
        <begin position="72"/>
        <end position="144"/>
    </location>
</feature>
<dbReference type="Pfam" id="PF22461">
    <property type="entry name" value="SLBB_2"/>
    <property type="match status" value="1"/>
</dbReference>
<keyword evidence="8" id="KW-0625">Polysaccharide transport</keyword>
<evidence type="ECO:0000256" key="3">
    <source>
        <dbReference type="ARBA" id="ARBA00022448"/>
    </source>
</evidence>
<feature type="domain" description="Polysaccharide export protein N-terminal" evidence="18">
    <location>
        <begin position="199"/>
        <end position="271"/>
    </location>
</feature>
<dbReference type="Pfam" id="PF02563">
    <property type="entry name" value="Poly_export"/>
    <property type="match status" value="1"/>
</dbReference>
<evidence type="ECO:0000256" key="7">
    <source>
        <dbReference type="ARBA" id="ARBA00022729"/>
    </source>
</evidence>
<evidence type="ECO:0000256" key="9">
    <source>
        <dbReference type="ARBA" id="ARBA00023065"/>
    </source>
</evidence>
<dbReference type="Gene3D" id="3.10.560.10">
    <property type="entry name" value="Outer membrane lipoprotein wza domain like"/>
    <property type="match status" value="6"/>
</dbReference>
<evidence type="ECO:0000256" key="15">
    <source>
        <dbReference type="SAM" id="MobiDB-lite"/>
    </source>
</evidence>
<keyword evidence="4" id="KW-1134">Transmembrane beta strand</keyword>
<dbReference type="GO" id="GO:0015288">
    <property type="term" value="F:porin activity"/>
    <property type="evidence" value="ECO:0007669"/>
    <property type="project" value="UniProtKB-KW"/>
</dbReference>
<evidence type="ECO:0000313" key="22">
    <source>
        <dbReference type="Proteomes" id="UP000704068"/>
    </source>
</evidence>
<evidence type="ECO:0000256" key="2">
    <source>
        <dbReference type="ARBA" id="ARBA00009450"/>
    </source>
</evidence>
<dbReference type="GO" id="GO:0009279">
    <property type="term" value="C:cell outer membrane"/>
    <property type="evidence" value="ECO:0007669"/>
    <property type="project" value="UniProtKB-SubCell"/>
</dbReference>
<feature type="transmembrane region" description="Helical" evidence="16">
    <location>
        <begin position="826"/>
        <end position="847"/>
    </location>
</feature>
<evidence type="ECO:0000256" key="17">
    <source>
        <dbReference type="SAM" id="SignalP"/>
    </source>
</evidence>
<accession>A0A929WY87</accession>
<dbReference type="Gene3D" id="3.30.1950.10">
    <property type="entry name" value="wza like domain"/>
    <property type="match status" value="1"/>
</dbReference>
<keyword evidence="5" id="KW-0762">Sugar transport</keyword>
<feature type="domain" description="Soluble ligand binding" evidence="19">
    <location>
        <begin position="363"/>
        <end position="414"/>
    </location>
</feature>
<dbReference type="PANTHER" id="PTHR33619:SF3">
    <property type="entry name" value="POLYSACCHARIDE EXPORT PROTEIN GFCE-RELATED"/>
    <property type="match status" value="1"/>
</dbReference>
<evidence type="ECO:0000256" key="8">
    <source>
        <dbReference type="ARBA" id="ARBA00023047"/>
    </source>
</evidence>
<keyword evidence="16" id="KW-1133">Transmembrane helix</keyword>
<evidence type="ECO:0000259" key="19">
    <source>
        <dbReference type="Pfam" id="PF10531"/>
    </source>
</evidence>
<dbReference type="EMBL" id="JABZGR010000038">
    <property type="protein sequence ID" value="MBF0971095.1"/>
    <property type="molecule type" value="Genomic_DNA"/>
</dbReference>
<evidence type="ECO:0000256" key="12">
    <source>
        <dbReference type="ARBA" id="ARBA00023139"/>
    </source>
</evidence>
<keyword evidence="10" id="KW-0626">Porin</keyword>
<dbReference type="PANTHER" id="PTHR33619">
    <property type="entry name" value="POLYSACCHARIDE EXPORT PROTEIN GFCE-RELATED"/>
    <property type="match status" value="1"/>
</dbReference>
<evidence type="ECO:0000259" key="18">
    <source>
        <dbReference type="Pfam" id="PF02563"/>
    </source>
</evidence>
<feature type="domain" description="Soluble ligand binding" evidence="19">
    <location>
        <begin position="750"/>
        <end position="801"/>
    </location>
</feature>
<dbReference type="RefSeq" id="WP_298765647.1">
    <property type="nucleotide sequence ID" value="NZ_CAUOSC010000037.1"/>
</dbReference>
<evidence type="ECO:0000256" key="6">
    <source>
        <dbReference type="ARBA" id="ARBA00022692"/>
    </source>
</evidence>
<dbReference type="GO" id="GO:0046930">
    <property type="term" value="C:pore complex"/>
    <property type="evidence" value="ECO:0007669"/>
    <property type="project" value="UniProtKB-KW"/>
</dbReference>
<dbReference type="InterPro" id="IPR054765">
    <property type="entry name" value="SLBB_dom"/>
</dbReference>
<evidence type="ECO:0000256" key="11">
    <source>
        <dbReference type="ARBA" id="ARBA00023136"/>
    </source>
</evidence>
<dbReference type="GO" id="GO:0015159">
    <property type="term" value="F:polysaccharide transmembrane transporter activity"/>
    <property type="evidence" value="ECO:0007669"/>
    <property type="project" value="InterPro"/>
</dbReference>
<comment type="subcellular location">
    <subcellularLocation>
        <location evidence="1">Cell outer membrane</location>
        <topology evidence="1">Multi-pass membrane protein</topology>
    </subcellularLocation>
</comment>
<keyword evidence="12" id="KW-0564">Palmitate</keyword>
<keyword evidence="14" id="KW-0449">Lipoprotein</keyword>
<feature type="compositionally biased region" description="Basic and acidic residues" evidence="15">
    <location>
        <begin position="118"/>
        <end position="131"/>
    </location>
</feature>
<evidence type="ECO:0000259" key="20">
    <source>
        <dbReference type="Pfam" id="PF22461"/>
    </source>
</evidence>
<evidence type="ECO:0000256" key="1">
    <source>
        <dbReference type="ARBA" id="ARBA00004571"/>
    </source>
</evidence>
<gene>
    <name evidence="21" type="ORF">HXK21_08675</name>
</gene>
<sequence>MHIRRLIVALLFTLLLAPLTYAQVRSTMTDDQVMSFIMRESQKGTPRSAIMTKLVERGVTVDQVRRIRRKYEMQSKSNSTLGAKDLTGFDKKQKDRLRQQNGEEKEDPNAQNYRRKRFDNNKEDKVYISEKQRKKQQLRQEDDLDDELSFALPDTFDLDEEEYFAVKEKRNKKQEKKVFGRDIFNNKKLTFESDMNIATPDDYRLGPGDAVFVDVWGASQKNFESTVSPDGTIDIEGFGPVNVSGLTVSQANARLRSTLGARYQSSKIRLTVGQTKTISVNVMGEVKNPGTYTLSAFATVFNALYMAGGTNDIGTLRSIKVYRHGKAISTVDIYDYILNGKLSGNVRLTSGDVIYVGPYECLVDITGKVKRPMYYEMKHTESVGTLIKYAGGFTGDAYRTNVRLVRKSGGMYSIYTVDEFERNKFQMMDGDSVSVDSTLNRFSNLVEIKGAVFRPGQFQMNGTISTVRQLLEAAGGATEDAIVNHAVMHRLKEDRTLEVLAIDLKELVDHNIPDVSLKNGDVLYVPSRKDLLDTQTLTISGEVAYPGVYVYADNTTIEDFILQAGGLTDAASTMKVDVSRRIRNSKALTAPDQIARSYSFQLKDGFVIQGEPGFVLEPFDEVYVRRSPGYAEQEHIKIEGEVMFAGVYTLTRKTARLSDLIKEAGGLTKEAYAKGAHLERDLSPQEQIKEQATWKMITAGDSTKVSKLNGNVRNIGINLDKALESPGSDKWDIVLQGGDKIVVPKYNNTVSINGEVMYPNTVAYTSGQGLSYYINQAGGYSLTAKRRDVFAVNMNGTVTKIRSAKDIQPGCEIVVPAKSKRRGLAFAEWISLGSIVATLGAVVATLIKK</sequence>
<keyword evidence="7 17" id="KW-0732">Signal</keyword>
<comment type="caution">
    <text evidence="21">The sequence shown here is derived from an EMBL/GenBank/DDBJ whole genome shotgun (WGS) entry which is preliminary data.</text>
</comment>
<comment type="similarity">
    <text evidence="2">Belongs to the BexD/CtrA/VexA family.</text>
</comment>
<dbReference type="InterPro" id="IPR049712">
    <property type="entry name" value="Poly_export"/>
</dbReference>